<protein>
    <submittedName>
        <fullName evidence="2">Uncharacterized protein</fullName>
    </submittedName>
</protein>
<organism evidence="1 2">
    <name type="scientific">Meloidogyne javanica</name>
    <name type="common">Root-knot nematode worm</name>
    <dbReference type="NCBI Taxonomy" id="6303"/>
    <lineage>
        <taxon>Eukaryota</taxon>
        <taxon>Metazoa</taxon>
        <taxon>Ecdysozoa</taxon>
        <taxon>Nematoda</taxon>
        <taxon>Chromadorea</taxon>
        <taxon>Rhabditida</taxon>
        <taxon>Tylenchina</taxon>
        <taxon>Tylenchomorpha</taxon>
        <taxon>Tylenchoidea</taxon>
        <taxon>Meloidogynidae</taxon>
        <taxon>Meloidogyninae</taxon>
        <taxon>Meloidogyne</taxon>
        <taxon>Meloidogyne incognita group</taxon>
    </lineage>
</organism>
<evidence type="ECO:0000313" key="1">
    <source>
        <dbReference type="Proteomes" id="UP000887561"/>
    </source>
</evidence>
<dbReference type="Proteomes" id="UP000887561">
    <property type="component" value="Unplaced"/>
</dbReference>
<reference evidence="2" key="1">
    <citation type="submission" date="2022-11" db="UniProtKB">
        <authorList>
            <consortium name="WormBaseParasite"/>
        </authorList>
    </citation>
    <scope>IDENTIFICATION</scope>
</reference>
<sequence length="390" mass="43750">MMIHIQRLILTIDTRAGKGLLRVAINGLADDGRPITEGQRIGSQHKALDTLIWILDEWKSNMDSSKLQKLKRTAIDLSDLLFSSIPFILQSRVNTSSRTISHKWTILLCDFIQIIQWPPAGLSVNKASQFMNTLLGGLTKLLEELFKVQRASSLHWLFVLIGCVVKDEMYWMHVLFIDDSTDCRFYGDILNNENGQGSNSNGKNPYKNIFASIGLSSEWPKNLSGNMPPSAYGYLSGYQTAWKDGNDTNKNGNPSTSSSLQRHHLLMNHLPGLLETEPLILSCLYGTDHIRVLNGQEKENFDLPITFPTDLNKKSGTCIDGSEQKLFPLQTVGSVTQPIKQLNRKFSPHSSFFTQLPRISLYIDGMTAGAQNFIVLDFGYRVMLSDLIVP</sequence>
<dbReference type="AlphaFoldDB" id="A0A915N974"/>
<name>A0A915N974_MELJA</name>
<proteinExistence type="predicted"/>
<accession>A0A915N974</accession>
<dbReference type="WBParaSite" id="scaffold9715_cov232.g14187">
    <property type="protein sequence ID" value="scaffold9715_cov232.g14187"/>
    <property type="gene ID" value="scaffold9715_cov232.g14187"/>
</dbReference>
<evidence type="ECO:0000313" key="2">
    <source>
        <dbReference type="WBParaSite" id="scaffold9715_cov232.g14187"/>
    </source>
</evidence>
<keyword evidence="1" id="KW-1185">Reference proteome</keyword>